<gene>
    <name evidence="1" type="ORF">S03H2_26888</name>
</gene>
<evidence type="ECO:0000313" key="1">
    <source>
        <dbReference type="EMBL" id="GAH55568.1"/>
    </source>
</evidence>
<feature type="non-terminal residue" evidence="1">
    <location>
        <position position="76"/>
    </location>
</feature>
<proteinExistence type="predicted"/>
<comment type="caution">
    <text evidence="1">The sequence shown here is derived from an EMBL/GenBank/DDBJ whole genome shotgun (WGS) entry which is preliminary data.</text>
</comment>
<reference evidence="1" key="1">
    <citation type="journal article" date="2014" name="Front. Microbiol.">
        <title>High frequency of phylogenetically diverse reductive dehalogenase-homologous genes in deep subseafloor sedimentary metagenomes.</title>
        <authorList>
            <person name="Kawai M."/>
            <person name="Futagami T."/>
            <person name="Toyoda A."/>
            <person name="Takaki Y."/>
            <person name="Nishi S."/>
            <person name="Hori S."/>
            <person name="Arai W."/>
            <person name="Tsubouchi T."/>
            <person name="Morono Y."/>
            <person name="Uchiyama I."/>
            <person name="Ito T."/>
            <person name="Fujiyama A."/>
            <person name="Inagaki F."/>
            <person name="Takami H."/>
        </authorList>
    </citation>
    <scope>NUCLEOTIDE SEQUENCE</scope>
    <source>
        <strain evidence="1">Expedition CK06-06</strain>
    </source>
</reference>
<feature type="non-terminal residue" evidence="1">
    <location>
        <position position="1"/>
    </location>
</feature>
<name>X1IDB8_9ZZZZ</name>
<organism evidence="1">
    <name type="scientific">marine sediment metagenome</name>
    <dbReference type="NCBI Taxonomy" id="412755"/>
    <lineage>
        <taxon>unclassified sequences</taxon>
        <taxon>metagenomes</taxon>
        <taxon>ecological metagenomes</taxon>
    </lineage>
</organism>
<sequence>VPSYAHAMVRMTDRMMIEGLPDAIKARAVLEAPPMPKVSGLGDLTTVGFYLDGRTVRARVDVPASEVRTTMDISKQ</sequence>
<dbReference type="EMBL" id="BARU01015809">
    <property type="protein sequence ID" value="GAH55568.1"/>
    <property type="molecule type" value="Genomic_DNA"/>
</dbReference>
<accession>X1IDB8</accession>
<dbReference type="AlphaFoldDB" id="X1IDB8"/>
<protein>
    <submittedName>
        <fullName evidence="1">Uncharacterized protein</fullName>
    </submittedName>
</protein>